<gene>
    <name evidence="2" type="ORF">SAMN04488132_102332</name>
</gene>
<dbReference type="Pfam" id="PF01272">
    <property type="entry name" value="GreA_GreB"/>
    <property type="match status" value="1"/>
</dbReference>
<sequence>MQNENNELMITPEDFDVISTYIKRQTQTTVADRQNAVMLQEELKKAKLVKAQELPADVVRINSTVRIKEGEKDKLIELTLVLPEKADIKSRKVSVFAPIAIALIGFKKGAKVNWQVPAGNKTFTIVDVCNQPENVAEQA</sequence>
<dbReference type="PANTHER" id="PTHR30437:SF5">
    <property type="entry name" value="REGULATOR OF NUCLEOSIDE DIPHOSPHATE KINASE"/>
    <property type="match status" value="1"/>
</dbReference>
<keyword evidence="2" id="KW-0808">Transferase</keyword>
<dbReference type="Proteomes" id="UP000190888">
    <property type="component" value="Unassembled WGS sequence"/>
</dbReference>
<dbReference type="GO" id="GO:0003677">
    <property type="term" value="F:DNA binding"/>
    <property type="evidence" value="ECO:0007669"/>
    <property type="project" value="InterPro"/>
</dbReference>
<dbReference type="InterPro" id="IPR023459">
    <property type="entry name" value="Tscrpt_elong_fac_GreA/B_fam"/>
</dbReference>
<dbReference type="InterPro" id="IPR001437">
    <property type="entry name" value="Tscrpt_elong_fac_GreA/B_C"/>
</dbReference>
<dbReference type="GO" id="GO:0006354">
    <property type="term" value="P:DNA-templated transcription elongation"/>
    <property type="evidence" value="ECO:0007669"/>
    <property type="project" value="TreeGrafter"/>
</dbReference>
<dbReference type="SUPFAM" id="SSF54534">
    <property type="entry name" value="FKBP-like"/>
    <property type="match status" value="1"/>
</dbReference>
<dbReference type="EMBL" id="FUWH01000002">
    <property type="protein sequence ID" value="SJZ50403.1"/>
    <property type="molecule type" value="Genomic_DNA"/>
</dbReference>
<accession>A0A1T4L6Y8</accession>
<dbReference type="OrthoDB" id="192847at2"/>
<proteinExistence type="predicted"/>
<protein>
    <submittedName>
        <fullName evidence="2">Regulator of nucleoside diphosphate kinase</fullName>
    </submittedName>
</protein>
<dbReference type="AlphaFoldDB" id="A0A1T4L6Y8"/>
<dbReference type="GO" id="GO:0070063">
    <property type="term" value="F:RNA polymerase binding"/>
    <property type="evidence" value="ECO:0007669"/>
    <property type="project" value="InterPro"/>
</dbReference>
<dbReference type="PANTHER" id="PTHR30437">
    <property type="entry name" value="TRANSCRIPTION ELONGATION FACTOR GREA"/>
    <property type="match status" value="1"/>
</dbReference>
<feature type="domain" description="Transcription elongation factor GreA/GreB C-terminal" evidence="1">
    <location>
        <begin position="55"/>
        <end position="128"/>
    </location>
</feature>
<evidence type="ECO:0000313" key="3">
    <source>
        <dbReference type="Proteomes" id="UP000190888"/>
    </source>
</evidence>
<dbReference type="GO" id="GO:0032784">
    <property type="term" value="P:regulation of DNA-templated transcription elongation"/>
    <property type="evidence" value="ECO:0007669"/>
    <property type="project" value="InterPro"/>
</dbReference>
<dbReference type="STRING" id="413434.SAMN04488132_102332"/>
<dbReference type="InterPro" id="IPR036953">
    <property type="entry name" value="GreA/GreB_C_sf"/>
</dbReference>
<dbReference type="GO" id="GO:0016301">
    <property type="term" value="F:kinase activity"/>
    <property type="evidence" value="ECO:0007669"/>
    <property type="project" value="UniProtKB-KW"/>
</dbReference>
<evidence type="ECO:0000313" key="2">
    <source>
        <dbReference type="EMBL" id="SJZ50403.1"/>
    </source>
</evidence>
<keyword evidence="3" id="KW-1185">Reference proteome</keyword>
<dbReference type="RefSeq" id="WP_078830284.1">
    <property type="nucleotide sequence ID" value="NZ_FUWH01000002.1"/>
</dbReference>
<reference evidence="2 3" key="1">
    <citation type="submission" date="2017-02" db="EMBL/GenBank/DDBJ databases">
        <authorList>
            <person name="Peterson S.W."/>
        </authorList>
    </citation>
    <scope>NUCLEOTIDE SEQUENCE [LARGE SCALE GENOMIC DNA]</scope>
    <source>
        <strain evidence="2 3">DSM 22335</strain>
    </source>
</reference>
<name>A0A1T4L6Y8_9BACT</name>
<keyword evidence="2" id="KW-0418">Kinase</keyword>
<evidence type="ECO:0000259" key="1">
    <source>
        <dbReference type="Pfam" id="PF01272"/>
    </source>
</evidence>
<organism evidence="2 3">
    <name type="scientific">Sediminibacterium ginsengisoli</name>
    <dbReference type="NCBI Taxonomy" id="413434"/>
    <lineage>
        <taxon>Bacteria</taxon>
        <taxon>Pseudomonadati</taxon>
        <taxon>Bacteroidota</taxon>
        <taxon>Chitinophagia</taxon>
        <taxon>Chitinophagales</taxon>
        <taxon>Chitinophagaceae</taxon>
        <taxon>Sediminibacterium</taxon>
    </lineage>
</organism>
<dbReference type="Gene3D" id="3.10.50.30">
    <property type="entry name" value="Transcription elongation factor, GreA/GreB, C-terminal domain"/>
    <property type="match status" value="1"/>
</dbReference>